<proteinExistence type="predicted"/>
<feature type="compositionally biased region" description="Basic and acidic residues" evidence="1">
    <location>
        <begin position="42"/>
        <end position="53"/>
    </location>
</feature>
<name>A0A364RB02_9BACT</name>
<feature type="region of interest" description="Disordered" evidence="1">
    <location>
        <begin position="40"/>
        <end position="82"/>
    </location>
</feature>
<feature type="compositionally biased region" description="Basic and acidic residues" evidence="1">
    <location>
        <begin position="62"/>
        <end position="81"/>
    </location>
</feature>
<keyword evidence="2" id="KW-0732">Signal</keyword>
<gene>
    <name evidence="3" type="ORF">DP923_15330</name>
</gene>
<feature type="chain" id="PRO_5017050982" description="DUF4890 domain-containing protein" evidence="2">
    <location>
        <begin position="39"/>
        <end position="179"/>
    </location>
</feature>
<evidence type="ECO:0000256" key="1">
    <source>
        <dbReference type="SAM" id="MobiDB-lite"/>
    </source>
</evidence>
<evidence type="ECO:0000313" key="4">
    <source>
        <dbReference type="Proteomes" id="UP000251692"/>
    </source>
</evidence>
<evidence type="ECO:0000256" key="2">
    <source>
        <dbReference type="SAM" id="SignalP"/>
    </source>
</evidence>
<dbReference type="OrthoDB" id="853708at2"/>
<evidence type="ECO:0008006" key="5">
    <source>
        <dbReference type="Google" id="ProtNLM"/>
    </source>
</evidence>
<protein>
    <recommendedName>
        <fullName evidence="5">DUF4890 domain-containing protein</fullName>
    </recommendedName>
</protein>
<feature type="compositionally biased region" description="Basic and acidic residues" evidence="1">
    <location>
        <begin position="108"/>
        <end position="128"/>
    </location>
</feature>
<dbReference type="EMBL" id="QMDV01000005">
    <property type="protein sequence ID" value="RAU81482.1"/>
    <property type="molecule type" value="Genomic_DNA"/>
</dbReference>
<feature type="compositionally biased region" description="Basic and acidic residues" evidence="1">
    <location>
        <begin position="155"/>
        <end position="171"/>
    </location>
</feature>
<organism evidence="3 4">
    <name type="scientific">Pontibacter arcticus</name>
    <dbReference type="NCBI Taxonomy" id="2080288"/>
    <lineage>
        <taxon>Bacteria</taxon>
        <taxon>Pseudomonadati</taxon>
        <taxon>Bacteroidota</taxon>
        <taxon>Cytophagia</taxon>
        <taxon>Cytophagales</taxon>
        <taxon>Hymenobacteraceae</taxon>
        <taxon>Pontibacter</taxon>
    </lineage>
</organism>
<accession>A0A364RB02</accession>
<feature type="region of interest" description="Disordered" evidence="1">
    <location>
        <begin position="103"/>
        <end position="128"/>
    </location>
</feature>
<feature type="region of interest" description="Disordered" evidence="1">
    <location>
        <begin position="152"/>
        <end position="179"/>
    </location>
</feature>
<keyword evidence="4" id="KW-1185">Reference proteome</keyword>
<comment type="caution">
    <text evidence="3">The sequence shown here is derived from an EMBL/GenBank/DDBJ whole genome shotgun (WGS) entry which is preliminary data.</text>
</comment>
<reference evidence="3 4" key="2">
    <citation type="submission" date="2018-07" db="EMBL/GenBank/DDBJ databases">
        <title>Pontibacter sp. 2b14 genomic sequence and assembly.</title>
        <authorList>
            <person name="Du Z.-J."/>
        </authorList>
    </citation>
    <scope>NUCLEOTIDE SEQUENCE [LARGE SCALE GENOMIC DNA]</scope>
    <source>
        <strain evidence="3 4">2b14</strain>
    </source>
</reference>
<sequence length="179" mass="21353">MQFRPIDCDLINYFKRKNMKKILAMLAMGVLVSGASFAQDAPQKEKGQHTEHRQNKKQRAQKSPEERATKRTEHLVQKLDLNKSQQRKLQALHLKQAQERQQFMAQRGDFKDKSKADRSKMREIAKTRQESYKAELKDILNKKQYAQYEVMQQEQRARYESKKGDRKEHRGERKHQRQG</sequence>
<feature type="signal peptide" evidence="2">
    <location>
        <begin position="1"/>
        <end position="38"/>
    </location>
</feature>
<dbReference type="AlphaFoldDB" id="A0A364RB02"/>
<evidence type="ECO:0000313" key="3">
    <source>
        <dbReference type="EMBL" id="RAU81482.1"/>
    </source>
</evidence>
<reference evidence="3 4" key="1">
    <citation type="submission" date="2018-06" db="EMBL/GenBank/DDBJ databases">
        <authorList>
            <person name="Liu Z.-W."/>
        </authorList>
    </citation>
    <scope>NUCLEOTIDE SEQUENCE [LARGE SCALE GENOMIC DNA]</scope>
    <source>
        <strain evidence="3 4">2b14</strain>
    </source>
</reference>
<dbReference type="Proteomes" id="UP000251692">
    <property type="component" value="Unassembled WGS sequence"/>
</dbReference>